<dbReference type="PANTHER" id="PTHR30087">
    <property type="entry name" value="INNER MEMBRANE PROTEIN"/>
    <property type="match status" value="1"/>
</dbReference>
<dbReference type="InterPro" id="IPR007553">
    <property type="entry name" value="2-thiour_desulf"/>
</dbReference>
<dbReference type="Proteomes" id="UP000838748">
    <property type="component" value="Unassembled WGS sequence"/>
</dbReference>
<reference evidence="2" key="1">
    <citation type="submission" date="2021-11" db="EMBL/GenBank/DDBJ databases">
        <authorList>
            <person name="Rodrigo-Torres L."/>
            <person name="Arahal R. D."/>
            <person name="Lucena T."/>
        </authorList>
    </citation>
    <scope>NUCLEOTIDE SEQUENCE</scope>
    <source>
        <strain evidence="2">CECT 7928</strain>
    </source>
</reference>
<dbReference type="RefSeq" id="WP_237359985.1">
    <property type="nucleotide sequence ID" value="NZ_CAKLDM010000001.1"/>
</dbReference>
<comment type="caution">
    <text evidence="2">The sequence shown here is derived from an EMBL/GenBank/DDBJ whole genome shotgun (WGS) entry which is preliminary data.</text>
</comment>
<name>A0ABM8ZZZ7_9VIBR</name>
<accession>A0ABM8ZZZ7</accession>
<evidence type="ECO:0000313" key="3">
    <source>
        <dbReference type="Proteomes" id="UP000838748"/>
    </source>
</evidence>
<dbReference type="Pfam" id="PF04463">
    <property type="entry name" value="2-thiour_desulf"/>
    <property type="match status" value="1"/>
</dbReference>
<evidence type="ECO:0000259" key="1">
    <source>
        <dbReference type="Pfam" id="PF08349"/>
    </source>
</evidence>
<keyword evidence="3" id="KW-1185">Reference proteome</keyword>
<evidence type="ECO:0000313" key="2">
    <source>
        <dbReference type="EMBL" id="CAH0536630.1"/>
    </source>
</evidence>
<sequence length="315" mass="35775">MDKKLKIGISACVIGQQVRFDKGHKKLYFCSDELSQFAEFKPVCPEVGIGLPVPRAAIRQISQGDVIKVSRADGSGDVTDALIHFGRNYALNQCGDLAGFIVCAKSPSCGMERVKVYHQNGKGSESNGVGLFTQQLMALNPLLPIEENGRLNDPVIRENFITRVFTFQHWLDFKSAGLTKHRLLTFHSHYKYLIMSHHIESYKTLGKLLARSDLELEEQANQYIFGLMNALKHHASRKTHTTTLQHLQGYFKKNLSSEKRQELAKEILSFRDGLTPLLVLLALINHHLRDYPNPYLSAQTYLNPHPKELRLRYGY</sequence>
<protein>
    <recommendedName>
        <fullName evidence="1">DUF1722 domain-containing protein</fullName>
    </recommendedName>
</protein>
<dbReference type="InterPro" id="IPR017087">
    <property type="entry name" value="UCP037004"/>
</dbReference>
<proteinExistence type="predicted"/>
<organism evidence="2 3">
    <name type="scientific">Vibrio marisflavi CECT 7928</name>
    <dbReference type="NCBI Taxonomy" id="634439"/>
    <lineage>
        <taxon>Bacteria</taxon>
        <taxon>Pseudomonadati</taxon>
        <taxon>Pseudomonadota</taxon>
        <taxon>Gammaproteobacteria</taxon>
        <taxon>Vibrionales</taxon>
        <taxon>Vibrionaceae</taxon>
        <taxon>Vibrio</taxon>
    </lineage>
</organism>
<dbReference type="PIRSF" id="PIRSF037004">
    <property type="entry name" value="UCP037004"/>
    <property type="match status" value="1"/>
</dbReference>
<dbReference type="PANTHER" id="PTHR30087:SF0">
    <property type="entry name" value="INNER MEMBRANE PROTEIN"/>
    <property type="match status" value="1"/>
</dbReference>
<gene>
    <name evidence="2" type="ORF">VMF7928_00584</name>
</gene>
<dbReference type="Pfam" id="PF08349">
    <property type="entry name" value="DUF1722"/>
    <property type="match status" value="1"/>
</dbReference>
<dbReference type="EMBL" id="CAKLDM010000001">
    <property type="protein sequence ID" value="CAH0536630.1"/>
    <property type="molecule type" value="Genomic_DNA"/>
</dbReference>
<dbReference type="InterPro" id="IPR013560">
    <property type="entry name" value="DUF1722"/>
</dbReference>
<feature type="domain" description="DUF1722" evidence="1">
    <location>
        <begin position="191"/>
        <end position="306"/>
    </location>
</feature>